<dbReference type="HAMAP" id="MF_00302">
    <property type="entry name" value="ClpS"/>
    <property type="match status" value="1"/>
</dbReference>
<comment type="similarity">
    <text evidence="2 15">Belongs to the class-I pyridine nucleotide-disulfide oxidoreductase family.</text>
</comment>
<dbReference type="Pfam" id="PF00198">
    <property type="entry name" value="2-oxoacid_dh"/>
    <property type="match status" value="1"/>
</dbReference>
<dbReference type="GO" id="GO:0003887">
    <property type="term" value="F:DNA-directed DNA polymerase activity"/>
    <property type="evidence" value="ECO:0007669"/>
    <property type="project" value="UniProtKB-KW"/>
</dbReference>
<dbReference type="NCBIfam" id="NF040713">
    <property type="entry name" value="ZapE"/>
    <property type="match status" value="1"/>
</dbReference>
<keyword evidence="4 15" id="KW-0285">Flavoprotein</keyword>
<dbReference type="GO" id="GO:0006508">
    <property type="term" value="P:proteolysis"/>
    <property type="evidence" value="ECO:0007669"/>
    <property type="project" value="InterPro"/>
</dbReference>
<feature type="region of interest" description="Disordered" evidence="16">
    <location>
        <begin position="236"/>
        <end position="258"/>
    </location>
</feature>
<comment type="similarity">
    <text evidence="3">Belongs to the AFG1 ATPase family.</text>
</comment>
<dbReference type="Gene3D" id="3.30.559.10">
    <property type="entry name" value="Chloramphenicol acetyltransferase-like domain"/>
    <property type="match status" value="1"/>
</dbReference>
<dbReference type="STRING" id="39946.B8AR20"/>
<comment type="cofactor">
    <cofactor evidence="15">
        <name>FAD</name>
        <dbReference type="ChEBI" id="CHEBI:57692"/>
    </cofactor>
    <text evidence="15">Binds 1 FAD per subunit.</text>
</comment>
<evidence type="ECO:0000256" key="4">
    <source>
        <dbReference type="ARBA" id="ARBA00022630"/>
    </source>
</evidence>
<feature type="region of interest" description="Disordered" evidence="16">
    <location>
        <begin position="2185"/>
        <end position="2248"/>
    </location>
</feature>
<keyword evidence="7" id="KW-0547">Nucleotide-binding</keyword>
<dbReference type="NCBIfam" id="TIGR00594">
    <property type="entry name" value="polc"/>
    <property type="match status" value="1"/>
</dbReference>
<dbReference type="InterPro" id="IPR036628">
    <property type="entry name" value="Clp_N_dom_sf"/>
</dbReference>
<evidence type="ECO:0000256" key="1">
    <source>
        <dbReference type="ARBA" id="ARBA00004606"/>
    </source>
</evidence>
<evidence type="ECO:0000256" key="2">
    <source>
        <dbReference type="ARBA" id="ARBA00007532"/>
    </source>
</evidence>
<dbReference type="HOGENOM" id="CLU_224095_0_0_1"/>
<dbReference type="InterPro" id="IPR011047">
    <property type="entry name" value="Quinoprotein_ADH-like_sf"/>
</dbReference>
<dbReference type="GO" id="GO:0004148">
    <property type="term" value="F:dihydrolipoyl dehydrogenase (NADH) activity"/>
    <property type="evidence" value="ECO:0007669"/>
    <property type="project" value="UniProtKB-EC"/>
</dbReference>
<evidence type="ECO:0000256" key="3">
    <source>
        <dbReference type="ARBA" id="ARBA00010322"/>
    </source>
</evidence>
<keyword evidence="5" id="KW-0328">Glycosyltransferase</keyword>
<keyword evidence="11 15" id="KW-0560">Oxidoreductase</keyword>
<feature type="region of interest" description="Disordered" evidence="16">
    <location>
        <begin position="1594"/>
        <end position="1633"/>
    </location>
</feature>
<dbReference type="EC" id="1.8.1.4" evidence="15"/>
<dbReference type="Gramene" id="BGIOSGA013505-TA">
    <property type="protein sequence ID" value="BGIOSGA013505-PA"/>
    <property type="gene ID" value="BGIOSGA013505"/>
</dbReference>
<dbReference type="Pfam" id="PF03969">
    <property type="entry name" value="AFG1_ATPase"/>
    <property type="match status" value="1"/>
</dbReference>
<dbReference type="InterPro" id="IPR040982">
    <property type="entry name" value="DNA_pol3_finger"/>
</dbReference>
<evidence type="ECO:0000256" key="16">
    <source>
        <dbReference type="SAM" id="MobiDB-lite"/>
    </source>
</evidence>
<evidence type="ECO:0000313" key="19">
    <source>
        <dbReference type="EMBL" id="EEC76122.1"/>
    </source>
</evidence>
<dbReference type="SMART" id="SM00481">
    <property type="entry name" value="POLIIIAc"/>
    <property type="match status" value="1"/>
</dbReference>
<sequence>MSRLRARIAERLLQSQSTKAILTTFNEVNMAPVMELRKKFQDSFTKEHGTKLGFMSFFVKAAVHALKKFPVLNASVDGNDIVYHGYFDIGIAVGSPRGLVVPILRNADQMSFADIEKKIAEFGKKAQEGKLGIEEMTGGTFSISNGGTFGSMLSTPIINPPQSAILGVHATKDRAVVENGQIVVRPMNYLAMSYDHRIIDGREAVLGLMPVLGVAMRLGILWLVCLGLVAGCGGGGSSSSNPASNPPSGNPSIPAPISNPAGLSFEPSSWTAESYQGDVLEFNVKVKLEKPLQGRVNVRIVDDQGVLYKAPTVKYLDQSTATANLTLSPKLAPKNYQGNFVVSFCLDDPSVCQQPYSEASWSYPYQLLVRPLPNLTVLSPLLKGSDWTTVQGNAAHNGYVPEKLDPSKFELRFRYAPERAQMHGPMITKDGFAVFTTRSSGAHEFMHALDENKGVLAWLKPLGVGNIPLTMGDGVLYYPGYTDSTGFGIVALDVITGAVRNSAPTTVDEGVYENGALYFSHIINYPKGDFSAEKLNGFDFAPVWNSIESKPESRPRSTRVPALDANFAYYYEGDTRFSSAPSSRLAKLDKQSGKTVASIYMPRVSAFDENRYVSPPVICNSQNILISDGSGPGSRIRMVDLEKNALRYELVGNYSSEAPVCDQGMFYIVGVSGLEAHRISDGSLAWILNPPAGEEMFNAFGTHLVSNLILFENIIFVSFGENLYGIELTKREPAWVGKRTGGRKLTVSKNGILYAAEGSSSKRYAMSSKQFDVIVIGWRPRRLHRRHPRGPAGLQRGLHRRVEEREGRPRTGRHLHERGLQSPPMRCCSPRSIFEHATKHFAEHGITATDVKIDVAKMIGRKDAVVKQNNDGILYLFKKNKVSFFHGRGSFVKAAEGGYEIQVAGAAQETLVGKQIIVATGSNPRALPGVPFDEEKVLSNDGALRIGATPKKLGLIGAGVIGLEMGSVWRRVGADVTVLEGLPTFLGAVDEQIAKEAKKAFDKQGLKVELGVKIGEVKTGGDGVTVAYTDAKGEARELAVDKLIVSIGRVPNTIGLNPEAVGLKLDERGAIVVDADCKTNLPGVWAVGDVVRGPMLAHKAEEEGVAVAERIAGQHGHVNFNTIPWVIYTSPEIAWVGRTEQQLKADGVQYKAGTFPFLANGRARALGDTTGMVKFLADAATDEILGVHIVGPMASELISEAVVAMEFKASAEDIARICHAHPSLSEATKEAALAAYEAELAAKGFRSDPAQLRAVEALQRCADDWAAYKEKRSNALKKLIHRPEVPRGVYMYGGVGRGKSFLMDCFFNAVPIRRKVRLHFHEFMREVHRELAGLQGTVNPLDVLGERIAKRYKLICFDEFHVADITDAMILHRLLAALFDNGVGFVTTSNFKPDDLYPGGLHRDRILPAIDLLNEKLEVVNVDNGTDYRRRTLEQVRLYHCPLGPQAEAEMEAAFDQLAESRDEDPVLHIEAREIRARRKAGGVVWFDFDVLCGGPRSQNDYLEIASQFHTVLLSNVPYMPVAMASPARRFTWLVDVLYDRRVKLILSAAVPPEQLYTEGPLAHEFPRTVSRLNEMQSKEFLALERRPACASRFRAGPLTGGRAGDGRHSRLPAGMRRSSSAPGGRGPDASRCGGFHERLDLHDGERQVVAASACAAACLLDEEFGRLPRGERVHDGSEFRGREVVPHPVAAGHQRVAGHQLRDGVDGHGRVALGAQAPHQDVGVRMGVGLGLGDLAAVHQRLDVGVVAGAVPELRTPEVIDARVARMRPVAVAAGMDEEGRHGTAVSAAFAEDGPLAIAQARFQPRAGQAAMAAAVAETIDRGGALVVEAGTGVGKTFAYLVPALLSGERVLISTATKALQDQLHSRDLPRLLQALALPARTALLKGRGSYLCLHRLGIARQHPSAADTAVARVLARAEVWAHATATGDLAELPGWDERSAATPLFTSTRDNCLSSSCPRFRECHVYQARREAMAADVVVINHHLFFADHAIRGSGVAELLPSVRVVVFDEAHQLNETGVQFMGTQMGSSHWLDLARDVLAAGLQFARGLADWQGAAAALERAARDWRMAAGARAPGTRLRWSGPVPDGVERAAWDDALGRLSAAAREALAALDTVSEIAPDFVRLHERCVELMERLALFLDPAPPDAVRWVEVGQHQVRACLVPLDIAQPLRRLWFPHEEAAGPSAAAADAGDGDGPAPGLPHDLPWSDEGGDPDPWAAAPVHGSALPAPGAAALPGAGSGEGGGRPRAWVFTSATLGDDASLKWFTAACGLEGARVLQVPSPFDYAAQAAVYVPRQLPSPSDPGHGAAVARWAGDAARVLGGRTLVLTTTLKALRTIGDALRERFPDGSGIEVLVQGDWPKRRLMERFREADAGGDRPGCVLVASASFWEGFDVPGDALQLVVIDKLPFPPPGDPVVEARSQRLEQEGKSAFRHFALPDAAIALKQGAGRLIRNEQDRGLLAVADARLVTMGYGKRLLAALPPMRRIQDEAEWDEALRGLAALGHAERVIGLDEDVERFLERGHVLVVGQGDLRAVDGGHVGAALVVVAGHVDLVLRQRVDDVRHALLRVARVARIGEAGDELAEGFERILGGLLVALGEILARQPGEQPEVVVEVDQPLQVERVVVGRARGVQLHEAVERGDRLGLLAALVLGVGLFQLGLLRERGAGGAALELLEQRDGLVVGVAVELVPRLGIDAVGAPARGLVFGGAGAAREHACGKQGGQERQGKTRHGSGFLTIGEGRPAHARRAPMFVHLRLHTEFSVVDGTARIDEVAKAASKDGQPALAITDLHNLFGAIKFYKEARGKGVKPVLGAEVSIEPETAGNPPGRILLLAQGRQGYLNLCELLARAWTRNVVKNVKKEGDKNNYALELEPMLYERVRKEEDVKTVIEMAQKLEGMTRNIGMHAGGVLIAPGKLTDFCPLYQQPGSESAVSQYDKDDVEAIGLVKFDFLGLATLTILEIAREFIMKRHKGQENFAFENIPLDDAPTYRLFSEGKTEAVFQFESRGMQGMLKEARPSRLEDLIALNALYRPGPMDLIPTFVNRKHGKEPVEYPHPLVEPVLAETYGIMVYQEQVMQTAQVLGGYSLGGADMLRRAMGKKKAEEMAEHREIFRKGAAEKGIGQDKADEVFDLMEKFAGYGFNKSHAAAYSLLAYHTGWLKVHYTAEFFCANMTVEMDDTDKLKVLYEDAMKMGLTFEPPDVNRGMYRFEPVTDKVIRYGLGAVKGTGQQAIEAIIAAREGRGVGPRGETKGPFASLFDFCARVDRTRLNKRTLEALIKAGAFDAIEMNRASLVASIDRAFDFANSLIANANQGGLFDMMGDDSHGSSTQDPALVEMLPWGVKERLTQEKTAVGFYLSGHLFDEVEKEVRRFIRTPIEELADSREPQIMAGIVSDFRVINGQRGRLALFKLDDKSAMIEASADENVINAHRDLLKEDEFVVLLGRLQLDHFSGGLRVKVMQGWDLASARAKFGRYLQVAVGDCAPDVQRLVREFPPKRQETPEGEVLVHGLRVRMGVRCRSEGQEAVAELQLGEGSRFFPSDAGLAAWSAEAGSGVVNVVMVRMATKPPSMTPTPPTGVPSRDDGGSVVLERRTQRTQPPQMYQVVMLNDDYTPMEFVIVVLQEFFGKDREAATQIMLKIHLDGKGVCGVYSRDVAATKVEQELEVSLHMAFVEARQQRHEFITVEHLLLALLDNPSAAEVLRACSANVEDLRSSLANFIKDNTPQVAGTDEVDTQPTLGFQRVIQRAIMHVQSTGNGKKEVTGANVLVAEWGEMTMCDAERRLLANALLDISNEWFVLVSESCIPIFNFNTTYRYLQNSSQSFVMAFDDPGPYGRGRYNWNMTPEVELTQWRKGSQWFEVNRELAIEIVRDTLYYPKFKEFCRPHCYVDEHYFPTMLTIEAPQSLANRSITWVDWSRGGAHPATFGRGDITEEFLRRVQEGRTCLYNGQNSTMCFLFARKFAPSALEPLLELAPTVLGFG</sequence>
<keyword evidence="14" id="KW-0677">Repeat</keyword>
<dbReference type="SMART" id="SM00491">
    <property type="entry name" value="HELICc2"/>
    <property type="match status" value="1"/>
</dbReference>
<keyword evidence="15" id="KW-0520">NAD</keyword>
<dbReference type="Gene3D" id="3.40.50.300">
    <property type="entry name" value="P-loop containing nucleotide triphosphate hydrolases"/>
    <property type="match status" value="3"/>
</dbReference>
<dbReference type="SMART" id="SM00487">
    <property type="entry name" value="DEXDc"/>
    <property type="match status" value="1"/>
</dbReference>
<dbReference type="InterPro" id="IPR003769">
    <property type="entry name" value="ClpS_core"/>
</dbReference>
<dbReference type="GO" id="GO:0006260">
    <property type="term" value="P:DNA replication"/>
    <property type="evidence" value="ECO:0007669"/>
    <property type="project" value="UniProtKB-KW"/>
</dbReference>
<comment type="catalytic activity">
    <reaction evidence="15">
        <text>N(6)-[(R)-dihydrolipoyl]-L-lysyl-[protein] + NAD(+) = N(6)-[(R)-lipoyl]-L-lysyl-[protein] + NADH + H(+)</text>
        <dbReference type="Rhea" id="RHEA:15045"/>
        <dbReference type="Rhea" id="RHEA-COMP:10474"/>
        <dbReference type="Rhea" id="RHEA-COMP:10475"/>
        <dbReference type="ChEBI" id="CHEBI:15378"/>
        <dbReference type="ChEBI" id="CHEBI:57540"/>
        <dbReference type="ChEBI" id="CHEBI:57945"/>
        <dbReference type="ChEBI" id="CHEBI:83099"/>
        <dbReference type="ChEBI" id="CHEBI:83100"/>
        <dbReference type="EC" id="1.8.1.4"/>
    </reaction>
</comment>
<evidence type="ECO:0000259" key="17">
    <source>
        <dbReference type="PROSITE" id="PS51193"/>
    </source>
</evidence>
<dbReference type="InterPro" id="IPR004013">
    <property type="entry name" value="PHP_dom"/>
</dbReference>
<evidence type="ECO:0000256" key="8">
    <source>
        <dbReference type="ARBA" id="ARBA00022801"/>
    </source>
</evidence>
<dbReference type="SUPFAM" id="SSF89550">
    <property type="entry name" value="PHP domain-like"/>
    <property type="match status" value="1"/>
</dbReference>
<dbReference type="InterPro" id="IPR014013">
    <property type="entry name" value="Helic_SF1/SF2_ATP-bd_DinG/Rad3"/>
</dbReference>
<dbReference type="Gene3D" id="3.50.50.60">
    <property type="entry name" value="FAD/NAD(P)-binding domain"/>
    <property type="match status" value="2"/>
</dbReference>
<keyword evidence="10" id="KW-0067">ATP-binding</keyword>
<dbReference type="SUPFAM" id="SSF55424">
    <property type="entry name" value="FAD/NAD-linked reductases, dimerisation (C-terminal) domain"/>
    <property type="match status" value="1"/>
</dbReference>
<dbReference type="SUPFAM" id="SSF81923">
    <property type="entry name" value="Double Clp-N motif"/>
    <property type="match status" value="1"/>
</dbReference>
<dbReference type="InterPro" id="IPR016156">
    <property type="entry name" value="FAD/NAD-linked_Rdtase_dimer_sf"/>
</dbReference>
<evidence type="ECO:0000259" key="18">
    <source>
        <dbReference type="PROSITE" id="PS51903"/>
    </source>
</evidence>
<keyword evidence="20" id="KW-1185">Reference proteome</keyword>
<dbReference type="InterPro" id="IPR036188">
    <property type="entry name" value="FAD/NAD-bd_sf"/>
</dbReference>
<evidence type="ECO:0000256" key="10">
    <source>
        <dbReference type="ARBA" id="ARBA00022840"/>
    </source>
</evidence>
<keyword evidence="8" id="KW-0378">Hydrolase</keyword>
<dbReference type="Pfam" id="PF02617">
    <property type="entry name" value="ClpS"/>
    <property type="match status" value="1"/>
</dbReference>
<dbReference type="Gene3D" id="3.20.20.140">
    <property type="entry name" value="Metal-dependent hydrolases"/>
    <property type="match status" value="1"/>
</dbReference>
<dbReference type="InterPro" id="IPR005654">
    <property type="entry name" value="ATPase_AFG1-like"/>
</dbReference>
<dbReference type="Gene3D" id="3.30.390.30">
    <property type="match status" value="1"/>
</dbReference>
<dbReference type="Pfam" id="PF07992">
    <property type="entry name" value="Pyr_redox_2"/>
    <property type="match status" value="1"/>
</dbReference>
<dbReference type="GO" id="GO:0003676">
    <property type="term" value="F:nucleic acid binding"/>
    <property type="evidence" value="ECO:0007669"/>
    <property type="project" value="InterPro"/>
</dbReference>
<dbReference type="InterPro" id="IPR015943">
    <property type="entry name" value="WD40/YVTN_repeat-like_dom_sf"/>
</dbReference>
<dbReference type="PANTHER" id="PTHR32294">
    <property type="entry name" value="DNA POLYMERASE III SUBUNIT ALPHA"/>
    <property type="match status" value="1"/>
</dbReference>
<dbReference type="InterPro" id="IPR014001">
    <property type="entry name" value="Helicase_ATP-bd"/>
</dbReference>
<name>B8AR20_ORYSI</name>
<dbReference type="InterPro" id="IPR004099">
    <property type="entry name" value="Pyr_nucl-diS_OxRdtase_dimer"/>
</dbReference>
<dbReference type="EMBL" id="CM000128">
    <property type="protein sequence ID" value="EEC76122.1"/>
    <property type="molecule type" value="Genomic_DNA"/>
</dbReference>
<dbReference type="GO" id="GO:0008408">
    <property type="term" value="F:3'-5' exonuclease activity"/>
    <property type="evidence" value="ECO:0007669"/>
    <property type="project" value="InterPro"/>
</dbReference>
<dbReference type="GO" id="GO:0005524">
    <property type="term" value="F:ATP binding"/>
    <property type="evidence" value="ECO:0007669"/>
    <property type="project" value="UniProtKB-KW"/>
</dbReference>
<feature type="domain" description="Helicase ATP-binding" evidence="17">
    <location>
        <begin position="1796"/>
        <end position="2062"/>
    </location>
</feature>
<dbReference type="PRINTS" id="PR00411">
    <property type="entry name" value="PNDRDTASEI"/>
</dbReference>
<dbReference type="InterPro" id="IPR022935">
    <property type="entry name" value="ClpS"/>
</dbReference>
<dbReference type="PANTHER" id="PTHR32294:SF0">
    <property type="entry name" value="DNA POLYMERASE III SUBUNIT ALPHA"/>
    <property type="match status" value="1"/>
</dbReference>
<dbReference type="GO" id="GO:0050660">
    <property type="term" value="F:flavin adenine dinucleotide binding"/>
    <property type="evidence" value="ECO:0007669"/>
    <property type="project" value="InterPro"/>
</dbReference>
<organism evidence="19 20">
    <name type="scientific">Oryza sativa subsp. indica</name>
    <name type="common">Rice</name>
    <dbReference type="NCBI Taxonomy" id="39946"/>
    <lineage>
        <taxon>Eukaryota</taxon>
        <taxon>Viridiplantae</taxon>
        <taxon>Streptophyta</taxon>
        <taxon>Embryophyta</taxon>
        <taxon>Tracheophyta</taxon>
        <taxon>Spermatophyta</taxon>
        <taxon>Magnoliopsida</taxon>
        <taxon>Liliopsida</taxon>
        <taxon>Poales</taxon>
        <taxon>Poaceae</taxon>
        <taxon>BOP clade</taxon>
        <taxon>Oryzoideae</taxon>
        <taxon>Oryzeae</taxon>
        <taxon>Oryzinae</taxon>
        <taxon>Oryza</taxon>
        <taxon>Oryza sativa</taxon>
    </lineage>
</organism>
<evidence type="ECO:0000256" key="11">
    <source>
        <dbReference type="ARBA" id="ARBA00023002"/>
    </source>
</evidence>
<dbReference type="InterPro" id="IPR006555">
    <property type="entry name" value="ATP-dep_Helicase_C"/>
</dbReference>
<dbReference type="InterPro" id="IPR003141">
    <property type="entry name" value="Pol/His_phosphatase_N"/>
</dbReference>
<dbReference type="GO" id="GO:0016887">
    <property type="term" value="F:ATP hydrolysis activity"/>
    <property type="evidence" value="ECO:0007669"/>
    <property type="project" value="InterPro"/>
</dbReference>
<dbReference type="GO" id="GO:0016757">
    <property type="term" value="F:glycosyltransferase activity"/>
    <property type="evidence" value="ECO:0007669"/>
    <property type="project" value="UniProtKB-KW"/>
</dbReference>
<dbReference type="Gene3D" id="2.130.10.10">
    <property type="entry name" value="YVTN repeat-like/Quinoprotein amine dehydrogenase"/>
    <property type="match status" value="1"/>
</dbReference>
<dbReference type="Pfam" id="PF02811">
    <property type="entry name" value="PHP"/>
    <property type="match status" value="1"/>
</dbReference>
<dbReference type="Pfam" id="PF02485">
    <property type="entry name" value="Branch"/>
    <property type="match status" value="1"/>
</dbReference>
<dbReference type="InterPro" id="IPR014719">
    <property type="entry name" value="Ribosomal_bL12_C/ClpS-like"/>
</dbReference>
<dbReference type="Gene3D" id="1.10.150.870">
    <property type="match status" value="1"/>
</dbReference>
<dbReference type="NCBIfam" id="NF000672">
    <property type="entry name" value="PRK00033.1-5"/>
    <property type="match status" value="1"/>
</dbReference>
<dbReference type="FunFam" id="3.30.390.30:FF:000001">
    <property type="entry name" value="Dihydrolipoyl dehydrogenase"/>
    <property type="match status" value="1"/>
</dbReference>
<dbReference type="Proteomes" id="UP000007015">
    <property type="component" value="Chromosome 3"/>
</dbReference>
<evidence type="ECO:0000256" key="12">
    <source>
        <dbReference type="ARBA" id="ARBA00023136"/>
    </source>
</evidence>
<dbReference type="InterPro" id="IPR023213">
    <property type="entry name" value="CAT-like_dom_sf"/>
</dbReference>
<dbReference type="SUPFAM" id="SSF52777">
    <property type="entry name" value="CoA-dependent acyltransferases"/>
    <property type="match status" value="1"/>
</dbReference>
<dbReference type="InterPro" id="IPR027417">
    <property type="entry name" value="P-loop_NTPase"/>
</dbReference>
<dbReference type="GO" id="GO:0030163">
    <property type="term" value="P:protein catabolic process"/>
    <property type="evidence" value="ECO:0007669"/>
    <property type="project" value="InterPro"/>
</dbReference>
<dbReference type="InterPro" id="IPR004176">
    <property type="entry name" value="Clp_R_N"/>
</dbReference>
<evidence type="ECO:0000313" key="20">
    <source>
        <dbReference type="Proteomes" id="UP000007015"/>
    </source>
</evidence>
<dbReference type="NCBIfam" id="TIGR01350">
    <property type="entry name" value="lipoamide_DH"/>
    <property type="match status" value="1"/>
</dbReference>
<dbReference type="SUPFAM" id="SSF50998">
    <property type="entry name" value="Quinoprotein alcohol dehydrogenase-like"/>
    <property type="match status" value="1"/>
</dbReference>
<evidence type="ECO:0000256" key="7">
    <source>
        <dbReference type="ARBA" id="ARBA00022741"/>
    </source>
</evidence>
<evidence type="ECO:0000256" key="6">
    <source>
        <dbReference type="ARBA" id="ARBA00022679"/>
    </source>
</evidence>
<evidence type="ECO:0000256" key="9">
    <source>
        <dbReference type="ARBA" id="ARBA00022827"/>
    </source>
</evidence>
<dbReference type="Pfam" id="PF13307">
    <property type="entry name" value="Helicase_C_2"/>
    <property type="match status" value="1"/>
</dbReference>
<keyword evidence="6" id="KW-0808">Transferase</keyword>
<dbReference type="InterPro" id="IPR006258">
    <property type="entry name" value="Lipoamide_DH"/>
</dbReference>
<dbReference type="SUPFAM" id="SSF51905">
    <property type="entry name" value="FAD/NAD(P)-binding domain"/>
    <property type="match status" value="1"/>
</dbReference>
<dbReference type="Gene3D" id="1.10.1780.10">
    <property type="entry name" value="Clp, N-terminal domain"/>
    <property type="match status" value="1"/>
</dbReference>
<dbReference type="GO" id="GO:0016020">
    <property type="term" value="C:membrane"/>
    <property type="evidence" value="ECO:0007669"/>
    <property type="project" value="UniProtKB-SubCell"/>
</dbReference>
<dbReference type="InterPro" id="IPR023753">
    <property type="entry name" value="FAD/NAD-binding_dom"/>
</dbReference>
<dbReference type="PROSITE" id="PS51903">
    <property type="entry name" value="CLP_R"/>
    <property type="match status" value="1"/>
</dbReference>
<feature type="compositionally biased region" description="Low complexity" evidence="16">
    <location>
        <begin position="2226"/>
        <end position="2239"/>
    </location>
</feature>
<protein>
    <recommendedName>
        <fullName evidence="15">Dihydrolipoyl dehydrogenase</fullName>
        <ecNumber evidence="15">1.8.1.4</ecNumber>
    </recommendedName>
</protein>
<dbReference type="SUPFAM" id="SSF52540">
    <property type="entry name" value="P-loop containing nucleoside triphosphate hydrolases"/>
    <property type="match status" value="2"/>
</dbReference>
<reference evidence="19 20" key="1">
    <citation type="journal article" date="2005" name="PLoS Biol.">
        <title>The genomes of Oryza sativa: a history of duplications.</title>
        <authorList>
            <person name="Yu J."/>
            <person name="Wang J."/>
            <person name="Lin W."/>
            <person name="Li S."/>
            <person name="Li H."/>
            <person name="Zhou J."/>
            <person name="Ni P."/>
            <person name="Dong W."/>
            <person name="Hu S."/>
            <person name="Zeng C."/>
            <person name="Zhang J."/>
            <person name="Zhang Y."/>
            <person name="Li R."/>
            <person name="Xu Z."/>
            <person name="Li S."/>
            <person name="Li X."/>
            <person name="Zheng H."/>
            <person name="Cong L."/>
            <person name="Lin L."/>
            <person name="Yin J."/>
            <person name="Geng J."/>
            <person name="Li G."/>
            <person name="Shi J."/>
            <person name="Liu J."/>
            <person name="Lv H."/>
            <person name="Li J."/>
            <person name="Wang J."/>
            <person name="Deng Y."/>
            <person name="Ran L."/>
            <person name="Shi X."/>
            <person name="Wang X."/>
            <person name="Wu Q."/>
            <person name="Li C."/>
            <person name="Ren X."/>
            <person name="Wang J."/>
            <person name="Wang X."/>
            <person name="Li D."/>
            <person name="Liu D."/>
            <person name="Zhang X."/>
            <person name="Ji Z."/>
            <person name="Zhao W."/>
            <person name="Sun Y."/>
            <person name="Zhang Z."/>
            <person name="Bao J."/>
            <person name="Han Y."/>
            <person name="Dong L."/>
            <person name="Ji J."/>
            <person name="Chen P."/>
            <person name="Wu S."/>
            <person name="Liu J."/>
            <person name="Xiao Y."/>
            <person name="Bu D."/>
            <person name="Tan J."/>
            <person name="Yang L."/>
            <person name="Ye C."/>
            <person name="Zhang J."/>
            <person name="Xu J."/>
            <person name="Zhou Y."/>
            <person name="Yu Y."/>
            <person name="Zhang B."/>
            <person name="Zhuang S."/>
            <person name="Wei H."/>
            <person name="Liu B."/>
            <person name="Lei M."/>
            <person name="Yu H."/>
            <person name="Li Y."/>
            <person name="Xu H."/>
            <person name="Wei S."/>
            <person name="He X."/>
            <person name="Fang L."/>
            <person name="Zhang Z."/>
            <person name="Zhang Y."/>
            <person name="Huang X."/>
            <person name="Su Z."/>
            <person name="Tong W."/>
            <person name="Li J."/>
            <person name="Tong Z."/>
            <person name="Li S."/>
            <person name="Ye J."/>
            <person name="Wang L."/>
            <person name="Fang L."/>
            <person name="Lei T."/>
            <person name="Chen C."/>
            <person name="Chen H."/>
            <person name="Xu Z."/>
            <person name="Li H."/>
            <person name="Huang H."/>
            <person name="Zhang F."/>
            <person name="Xu H."/>
            <person name="Li N."/>
            <person name="Zhao C."/>
            <person name="Li S."/>
            <person name="Dong L."/>
            <person name="Huang Y."/>
            <person name="Li L."/>
            <person name="Xi Y."/>
            <person name="Qi Q."/>
            <person name="Li W."/>
            <person name="Zhang B."/>
            <person name="Hu W."/>
            <person name="Zhang Y."/>
            <person name="Tian X."/>
            <person name="Jiao Y."/>
            <person name="Liang X."/>
            <person name="Jin J."/>
            <person name="Gao L."/>
            <person name="Zheng W."/>
            <person name="Hao B."/>
            <person name="Liu S."/>
            <person name="Wang W."/>
            <person name="Yuan L."/>
            <person name="Cao M."/>
            <person name="McDermott J."/>
            <person name="Samudrala R."/>
            <person name="Wang J."/>
            <person name="Wong G.K."/>
            <person name="Yang H."/>
        </authorList>
    </citation>
    <scope>NUCLEOTIDE SEQUENCE [LARGE SCALE GENOMIC DNA]</scope>
    <source>
        <strain evidence="20">cv. 93-11</strain>
    </source>
</reference>
<dbReference type="SUPFAM" id="SSF54736">
    <property type="entry name" value="ClpS-like"/>
    <property type="match status" value="1"/>
</dbReference>
<comment type="miscellaneous">
    <text evidence="15">The active site is a redox-active disulfide bond.</text>
</comment>
<accession>B8AR20</accession>
<keyword evidence="12" id="KW-0472">Membrane</keyword>
<dbReference type="InterPro" id="IPR016195">
    <property type="entry name" value="Pol/histidinol_Pase-like"/>
</dbReference>
<dbReference type="Pfam" id="PF17657">
    <property type="entry name" value="DNA_pol3_finger"/>
    <property type="match status" value="1"/>
</dbReference>
<proteinExistence type="inferred from homology"/>
<feature type="domain" description="Clp R" evidence="18">
    <location>
        <begin position="3662"/>
        <end position="3810"/>
    </location>
</feature>
<dbReference type="InterPro" id="IPR003406">
    <property type="entry name" value="Glyco_trans_14"/>
</dbReference>
<feature type="region of interest" description="Disordered" evidence="16">
    <location>
        <begin position="2723"/>
        <end position="2745"/>
    </location>
</feature>
<dbReference type="Pfam" id="PF02852">
    <property type="entry name" value="Pyr_redox_dim"/>
    <property type="match status" value="1"/>
</dbReference>
<gene>
    <name evidence="19" type="ORF">OsI_13390</name>
</gene>
<dbReference type="Pfam" id="PF00270">
    <property type="entry name" value="DEAD"/>
    <property type="match status" value="1"/>
</dbReference>
<dbReference type="GO" id="GO:0050734">
    <property type="term" value="F:hydroxycinnamoyltransferase activity"/>
    <property type="evidence" value="ECO:0007669"/>
    <property type="project" value="UniProtKB-ARBA"/>
</dbReference>
<evidence type="ECO:0000256" key="5">
    <source>
        <dbReference type="ARBA" id="ARBA00022676"/>
    </source>
</evidence>
<dbReference type="Pfam" id="PF14579">
    <property type="entry name" value="HHH_6"/>
    <property type="match status" value="1"/>
</dbReference>
<dbReference type="InterPro" id="IPR004805">
    <property type="entry name" value="DnaE2/DnaE/PolC"/>
</dbReference>
<dbReference type="InterPro" id="IPR001078">
    <property type="entry name" value="2-oxoacid_DH_actylTfrase"/>
</dbReference>
<evidence type="ECO:0000256" key="14">
    <source>
        <dbReference type="PROSITE-ProRule" id="PRU01251"/>
    </source>
</evidence>
<keyword evidence="9 15" id="KW-0274">FAD</keyword>
<dbReference type="InterPro" id="IPR011545">
    <property type="entry name" value="DEAD/DEAH_box_helicase_dom"/>
</dbReference>
<feature type="region of interest" description="Disordered" evidence="16">
    <location>
        <begin position="802"/>
        <end position="823"/>
    </location>
</feature>
<evidence type="ECO:0000256" key="15">
    <source>
        <dbReference type="RuleBase" id="RU003692"/>
    </source>
</evidence>
<dbReference type="CDD" id="cd04485">
    <property type="entry name" value="DnaE_OBF"/>
    <property type="match status" value="1"/>
</dbReference>
<dbReference type="PROSITE" id="PS51193">
    <property type="entry name" value="HELICASE_ATP_BIND_2"/>
    <property type="match status" value="1"/>
</dbReference>
<keyword evidence="13" id="KW-0325">Glycoprotein</keyword>
<comment type="subcellular location">
    <subcellularLocation>
        <location evidence="1">Membrane</location>
        <topology evidence="1">Single-pass type II membrane protein</topology>
    </subcellularLocation>
</comment>
<dbReference type="InterPro" id="IPR029460">
    <property type="entry name" value="DNAPol_HHH"/>
</dbReference>
<dbReference type="GO" id="GO:0004386">
    <property type="term" value="F:helicase activity"/>
    <property type="evidence" value="ECO:0007669"/>
    <property type="project" value="InterPro"/>
</dbReference>
<keyword evidence="15" id="KW-0676">Redox-active center</keyword>
<evidence type="ECO:0000256" key="13">
    <source>
        <dbReference type="ARBA" id="ARBA00023180"/>
    </source>
</evidence>